<reference evidence="1 2" key="1">
    <citation type="submission" date="2023-10" db="EMBL/GenBank/DDBJ databases">
        <authorList>
            <person name="Maclean D."/>
            <person name="Macfadyen A."/>
        </authorList>
    </citation>
    <scope>NUCLEOTIDE SEQUENCE [LARGE SCALE GENOMIC DNA]</scope>
</reference>
<organism evidence="1 2">
    <name type="scientific">Coccomyxa viridis</name>
    <dbReference type="NCBI Taxonomy" id="1274662"/>
    <lineage>
        <taxon>Eukaryota</taxon>
        <taxon>Viridiplantae</taxon>
        <taxon>Chlorophyta</taxon>
        <taxon>core chlorophytes</taxon>
        <taxon>Trebouxiophyceae</taxon>
        <taxon>Trebouxiophyceae incertae sedis</taxon>
        <taxon>Coccomyxaceae</taxon>
        <taxon>Coccomyxa</taxon>
    </lineage>
</organism>
<evidence type="ECO:0000313" key="2">
    <source>
        <dbReference type="Proteomes" id="UP001314263"/>
    </source>
</evidence>
<comment type="caution">
    <text evidence="1">The sequence shown here is derived from an EMBL/GenBank/DDBJ whole genome shotgun (WGS) entry which is preliminary data.</text>
</comment>
<dbReference type="EMBL" id="CAUYUE010000004">
    <property type="protein sequence ID" value="CAK0770135.1"/>
    <property type="molecule type" value="Genomic_DNA"/>
</dbReference>
<evidence type="ECO:0000313" key="1">
    <source>
        <dbReference type="EMBL" id="CAK0770135.1"/>
    </source>
</evidence>
<sequence length="189" mass="21340">MTDMLQRAVNDGVISRPLSDSIFTYFEIAEQEGVLLRVLPAALLALLEVPLAKRLASVNCDYSNHQGIPETQDILPRRLRAQRIMWQEGAVSRLAGMKDSRYKYFFGSRKSEELINWLAITLIASASSGEATHKELKQARGHSNKLGDAAMQQVRHNRQPADVWTAAQMDNFSRHPKAMHCFIACRFGR</sequence>
<accession>A0AAV1I1F3</accession>
<dbReference type="Proteomes" id="UP001314263">
    <property type="component" value="Unassembled WGS sequence"/>
</dbReference>
<gene>
    <name evidence="1" type="ORF">CVIRNUC_003737</name>
</gene>
<dbReference type="AlphaFoldDB" id="A0AAV1I1F3"/>
<name>A0AAV1I1F3_9CHLO</name>
<keyword evidence="2" id="KW-1185">Reference proteome</keyword>
<protein>
    <submittedName>
        <fullName evidence="1">Uncharacterized protein</fullName>
    </submittedName>
</protein>
<proteinExistence type="predicted"/>